<dbReference type="EMBL" id="MK483547">
    <property type="protein sequence ID" value="QBR99880.1"/>
    <property type="molecule type" value="Genomic_DNA"/>
</dbReference>
<organism evidence="1">
    <name type="scientific">Streptococcus thermophilus</name>
    <dbReference type="NCBI Taxonomy" id="1308"/>
    <lineage>
        <taxon>Bacteria</taxon>
        <taxon>Bacillati</taxon>
        <taxon>Bacillota</taxon>
        <taxon>Bacilli</taxon>
        <taxon>Lactobacillales</taxon>
        <taxon>Streptococcaceae</taxon>
        <taxon>Streptococcus</taxon>
    </lineage>
</organism>
<dbReference type="EC" id="5.1.3.13" evidence="1"/>
<dbReference type="SUPFAM" id="SSF51182">
    <property type="entry name" value="RmlC-like cupins"/>
    <property type="match status" value="1"/>
</dbReference>
<dbReference type="Gene3D" id="2.60.120.10">
    <property type="entry name" value="Jelly Rolls"/>
    <property type="match status" value="1"/>
</dbReference>
<keyword evidence="1" id="KW-0413">Isomerase</keyword>
<sequence length="53" mass="6121">MTENFFGKTLAARPVEGIPGMLEFDIPVHGDNRGWFKENFQKEKMWLFVNCSG</sequence>
<evidence type="ECO:0000313" key="1">
    <source>
        <dbReference type="EMBL" id="QBR99880.1"/>
    </source>
</evidence>
<accession>A0A4Y5FR16</accession>
<name>A0A4Y5FR16_STRTR</name>
<proteinExistence type="predicted"/>
<dbReference type="InterPro" id="IPR014710">
    <property type="entry name" value="RmlC-like_jellyroll"/>
</dbReference>
<protein>
    <submittedName>
        <fullName evidence="1">dTDP-4-dehydrorhamnose 3,5-epimerase</fullName>
        <ecNumber evidence="1">5.1.3.13</ecNumber>
    </submittedName>
</protein>
<gene>
    <name evidence="1" type="ORF">eps12b_0016</name>
</gene>
<reference evidence="1" key="1">
    <citation type="journal article" date="2019" name="Sci. Rep.">
        <title>A comparative genomics approach for identifying host-range determinants in Streptococcus thermophilus bacteriophages.</title>
        <authorList>
            <person name="Szymczak P."/>
            <person name="Rau M.H."/>
            <person name="Monteiro J.M."/>
            <person name="Pinho M.G."/>
            <person name="Filipe S.R."/>
            <person name="Vogensen F.K."/>
            <person name="Zeidan A.A."/>
            <person name="Janzen T."/>
        </authorList>
    </citation>
    <scope>NUCLEOTIDE SEQUENCE</scope>
    <source>
        <strain evidence="1">STCH_12_eps_begin</strain>
    </source>
</reference>
<dbReference type="AlphaFoldDB" id="A0A4Y5FR16"/>
<dbReference type="GO" id="GO:0008830">
    <property type="term" value="F:dTDP-4-dehydrorhamnose 3,5-epimerase activity"/>
    <property type="evidence" value="ECO:0007669"/>
    <property type="project" value="UniProtKB-EC"/>
</dbReference>
<dbReference type="InterPro" id="IPR011051">
    <property type="entry name" value="RmlC_Cupin_sf"/>
</dbReference>